<dbReference type="eggNOG" id="ENOG50330K3">
    <property type="taxonomic scope" value="Bacteria"/>
</dbReference>
<sequence>MEITKKEVEKLIELKEENTLINHLGNVISRDFRIKGEISENKVKLWKQGFWNMITYPVFTFEFNTEKHLIDITDKQNPIGKIFNIVIFLPLIYFIVLQLINESELISSLTLISFVLIFIIGLIFFARKVYNFEKQNQLDKIFDLLEIEVDEKEIEKEWSFKKLITRILMYPICIGLIILAIFLFFPNEDIILGIGCLGIAGAYLFADLKIILGKKTTGNTVYNK</sequence>
<keyword evidence="1" id="KW-0472">Membrane</keyword>
<comment type="caution">
    <text evidence="2">The sequence shown here is derived from an EMBL/GenBank/DDBJ whole genome shotgun (WGS) entry which is preliminary data.</text>
</comment>
<dbReference type="AlphaFoldDB" id="A3XNP9"/>
<evidence type="ECO:0008006" key="4">
    <source>
        <dbReference type="Google" id="ProtNLM"/>
    </source>
</evidence>
<keyword evidence="3" id="KW-1185">Reference proteome</keyword>
<organism evidence="2 3">
    <name type="scientific">Leeuwenhoekiella blandensis (strain CECT 7118 / CCUG 51940 / KCTC 22103 / MED217)</name>
    <name type="common">Flavobacterium sp. (strain MED217)</name>
    <dbReference type="NCBI Taxonomy" id="398720"/>
    <lineage>
        <taxon>Bacteria</taxon>
        <taxon>Pseudomonadati</taxon>
        <taxon>Bacteroidota</taxon>
        <taxon>Flavobacteriia</taxon>
        <taxon>Flavobacteriales</taxon>
        <taxon>Flavobacteriaceae</taxon>
        <taxon>Leeuwenhoekiella</taxon>
    </lineage>
</organism>
<dbReference type="HOGENOM" id="CLU_1254562_0_0_10"/>
<feature type="transmembrane region" description="Helical" evidence="1">
    <location>
        <begin position="190"/>
        <end position="206"/>
    </location>
</feature>
<name>A3XNP9_LEEBM</name>
<protein>
    <recommendedName>
        <fullName evidence="4">DUF443 family protein</fullName>
    </recommendedName>
</protein>
<dbReference type="RefSeq" id="WP_009780325.1">
    <property type="nucleotide sequence ID" value="NZ_CH672395.1"/>
</dbReference>
<dbReference type="OrthoDB" id="1442007at2"/>
<keyword evidence="1" id="KW-1133">Transmembrane helix</keyword>
<dbReference type="EMBL" id="AANC01000006">
    <property type="protein sequence ID" value="EAQ48828.1"/>
    <property type="molecule type" value="Genomic_DNA"/>
</dbReference>
<feature type="transmembrane region" description="Helical" evidence="1">
    <location>
        <begin position="106"/>
        <end position="126"/>
    </location>
</feature>
<keyword evidence="1" id="KW-0812">Transmembrane</keyword>
<dbReference type="STRING" id="398720.MED217_09777"/>
<feature type="transmembrane region" description="Helical" evidence="1">
    <location>
        <begin position="163"/>
        <end position="184"/>
    </location>
</feature>
<accession>A3XNP9</accession>
<proteinExistence type="predicted"/>
<evidence type="ECO:0000256" key="1">
    <source>
        <dbReference type="SAM" id="Phobius"/>
    </source>
</evidence>
<evidence type="ECO:0000313" key="2">
    <source>
        <dbReference type="EMBL" id="EAQ48828.1"/>
    </source>
</evidence>
<evidence type="ECO:0000313" key="3">
    <source>
        <dbReference type="Proteomes" id="UP000001601"/>
    </source>
</evidence>
<reference evidence="2 3" key="1">
    <citation type="journal article" date="2007" name="Nature">
        <title>Light stimulates growth of proteorhodopsin-containing marine Flavobacteria.</title>
        <authorList>
            <person name="Gomez-Consarnau L."/>
            <person name="Gonzalez J.M."/>
            <person name="Coll-Llado M."/>
            <person name="Gourdon P."/>
            <person name="Pascher T."/>
            <person name="Neutze R."/>
            <person name="Pedros-Alio C."/>
            <person name="Pinhassi J."/>
        </authorList>
    </citation>
    <scope>NUCLEOTIDE SEQUENCE [LARGE SCALE GENOMIC DNA]</scope>
    <source>
        <strain evidence="2 3">MED217</strain>
    </source>
</reference>
<gene>
    <name evidence="2" type="ORF">MED217_09777</name>
</gene>
<feature type="transmembrane region" description="Helical" evidence="1">
    <location>
        <begin position="82"/>
        <end position="100"/>
    </location>
</feature>
<dbReference type="Proteomes" id="UP000001601">
    <property type="component" value="Unassembled WGS sequence"/>
</dbReference>